<name>A0A9D3ZPP8_9ROSI</name>
<dbReference type="OrthoDB" id="985400at2759"/>
<evidence type="ECO:0000313" key="3">
    <source>
        <dbReference type="Proteomes" id="UP000828251"/>
    </source>
</evidence>
<keyword evidence="3" id="KW-1185">Reference proteome</keyword>
<gene>
    <name evidence="2" type="ORF">J1N35_033858</name>
</gene>
<dbReference type="Pfam" id="PF13456">
    <property type="entry name" value="RVT_3"/>
    <property type="match status" value="1"/>
</dbReference>
<dbReference type="SUPFAM" id="SSF53098">
    <property type="entry name" value="Ribonuclease H-like"/>
    <property type="match status" value="1"/>
</dbReference>
<dbReference type="InterPro" id="IPR002156">
    <property type="entry name" value="RNaseH_domain"/>
</dbReference>
<proteinExistence type="predicted"/>
<protein>
    <recommendedName>
        <fullName evidence="1">RNase H type-1 domain-containing protein</fullName>
    </recommendedName>
</protein>
<dbReference type="PANTHER" id="PTHR47074:SF48">
    <property type="entry name" value="POLYNUCLEOTIDYL TRANSFERASE, RIBONUCLEASE H-LIKE SUPERFAMILY PROTEIN"/>
    <property type="match status" value="1"/>
</dbReference>
<dbReference type="InterPro" id="IPR036397">
    <property type="entry name" value="RNaseH_sf"/>
</dbReference>
<dbReference type="Gene3D" id="3.30.420.10">
    <property type="entry name" value="Ribonuclease H-like superfamily/Ribonuclease H"/>
    <property type="match status" value="1"/>
</dbReference>
<dbReference type="Proteomes" id="UP000828251">
    <property type="component" value="Unassembled WGS sequence"/>
</dbReference>
<dbReference type="EMBL" id="JAIQCV010000010">
    <property type="protein sequence ID" value="KAH1055793.1"/>
    <property type="molecule type" value="Genomic_DNA"/>
</dbReference>
<comment type="caution">
    <text evidence="2">The sequence shown here is derived from an EMBL/GenBank/DDBJ whole genome shotgun (WGS) entry which is preliminary data.</text>
</comment>
<accession>A0A9D3ZPP8</accession>
<dbReference type="GO" id="GO:0004523">
    <property type="term" value="F:RNA-DNA hybrid ribonuclease activity"/>
    <property type="evidence" value="ECO:0007669"/>
    <property type="project" value="InterPro"/>
</dbReference>
<dbReference type="AlphaFoldDB" id="A0A9D3ZPP8"/>
<evidence type="ECO:0000313" key="2">
    <source>
        <dbReference type="EMBL" id="KAH1055793.1"/>
    </source>
</evidence>
<dbReference type="PANTHER" id="PTHR47074">
    <property type="entry name" value="BNAC02G40300D PROTEIN"/>
    <property type="match status" value="1"/>
</dbReference>
<feature type="domain" description="RNase H type-1" evidence="1">
    <location>
        <begin position="54"/>
        <end position="173"/>
    </location>
</feature>
<sequence>MVISFFPKRSTNLPSLGLAFRQRLDLLIRVLPILPWVPKICKWEKLSEGVSKVNVDVSVNANGMSLGIIVKDSNGFVLSSKAVFINKVVSFEWAELDALIEGFWLTHSLSSDKVIFEMDCASIVNHFCKHKKDITVLGHRIKEARKMFNSFFKVDVNLVDHGCNNLVESLCTWSLSNYCNLPFEMDYPSDIYNIVISDTI</sequence>
<organism evidence="2 3">
    <name type="scientific">Gossypium stocksii</name>
    <dbReference type="NCBI Taxonomy" id="47602"/>
    <lineage>
        <taxon>Eukaryota</taxon>
        <taxon>Viridiplantae</taxon>
        <taxon>Streptophyta</taxon>
        <taxon>Embryophyta</taxon>
        <taxon>Tracheophyta</taxon>
        <taxon>Spermatophyta</taxon>
        <taxon>Magnoliopsida</taxon>
        <taxon>eudicotyledons</taxon>
        <taxon>Gunneridae</taxon>
        <taxon>Pentapetalae</taxon>
        <taxon>rosids</taxon>
        <taxon>malvids</taxon>
        <taxon>Malvales</taxon>
        <taxon>Malvaceae</taxon>
        <taxon>Malvoideae</taxon>
        <taxon>Gossypium</taxon>
    </lineage>
</organism>
<reference evidence="2 3" key="1">
    <citation type="journal article" date="2021" name="Plant Biotechnol. J.">
        <title>Multi-omics assisted identification of the key and species-specific regulatory components of drought-tolerant mechanisms in Gossypium stocksii.</title>
        <authorList>
            <person name="Yu D."/>
            <person name="Ke L."/>
            <person name="Zhang D."/>
            <person name="Wu Y."/>
            <person name="Sun Y."/>
            <person name="Mei J."/>
            <person name="Sun J."/>
            <person name="Sun Y."/>
        </authorList>
    </citation>
    <scope>NUCLEOTIDE SEQUENCE [LARGE SCALE GENOMIC DNA]</scope>
    <source>
        <strain evidence="3">cv. E1</strain>
        <tissue evidence="2">Leaf</tissue>
    </source>
</reference>
<evidence type="ECO:0000259" key="1">
    <source>
        <dbReference type="Pfam" id="PF13456"/>
    </source>
</evidence>
<dbReference type="InterPro" id="IPR012337">
    <property type="entry name" value="RNaseH-like_sf"/>
</dbReference>
<dbReference type="InterPro" id="IPR052929">
    <property type="entry name" value="RNase_H-like_EbsB-rel"/>
</dbReference>
<dbReference type="GO" id="GO:0003676">
    <property type="term" value="F:nucleic acid binding"/>
    <property type="evidence" value="ECO:0007669"/>
    <property type="project" value="InterPro"/>
</dbReference>